<protein>
    <submittedName>
        <fullName evidence="1">Uncharacterized protein</fullName>
    </submittedName>
</protein>
<sequence>MWAIDHNQSGVRCNDIGRGAECFSFRDYVQGDTKKGFKASRKTSCVLKG</sequence>
<evidence type="ECO:0000313" key="2">
    <source>
        <dbReference type="Proteomes" id="UP000076502"/>
    </source>
</evidence>
<gene>
    <name evidence="1" type="ORF">WN55_06950</name>
</gene>
<dbReference type="EMBL" id="KQ435078">
    <property type="protein sequence ID" value="KZC14489.1"/>
    <property type="molecule type" value="Genomic_DNA"/>
</dbReference>
<dbReference type="AlphaFoldDB" id="A0A154PRF7"/>
<evidence type="ECO:0000313" key="1">
    <source>
        <dbReference type="EMBL" id="KZC14489.1"/>
    </source>
</evidence>
<name>A0A154PRF7_DUFNO</name>
<reference evidence="1 2" key="1">
    <citation type="submission" date="2015-07" db="EMBL/GenBank/DDBJ databases">
        <title>The genome of Dufourea novaeangliae.</title>
        <authorList>
            <person name="Pan H."/>
            <person name="Kapheim K."/>
        </authorList>
    </citation>
    <scope>NUCLEOTIDE SEQUENCE [LARGE SCALE GENOMIC DNA]</scope>
    <source>
        <strain evidence="1">0120121106</strain>
        <tissue evidence="1">Whole body</tissue>
    </source>
</reference>
<keyword evidence="2" id="KW-1185">Reference proteome</keyword>
<proteinExistence type="predicted"/>
<accession>A0A154PRF7</accession>
<dbReference type="Proteomes" id="UP000076502">
    <property type="component" value="Unassembled WGS sequence"/>
</dbReference>
<organism evidence="1 2">
    <name type="scientific">Dufourea novaeangliae</name>
    <name type="common">Sweat bee</name>
    <dbReference type="NCBI Taxonomy" id="178035"/>
    <lineage>
        <taxon>Eukaryota</taxon>
        <taxon>Metazoa</taxon>
        <taxon>Ecdysozoa</taxon>
        <taxon>Arthropoda</taxon>
        <taxon>Hexapoda</taxon>
        <taxon>Insecta</taxon>
        <taxon>Pterygota</taxon>
        <taxon>Neoptera</taxon>
        <taxon>Endopterygota</taxon>
        <taxon>Hymenoptera</taxon>
        <taxon>Apocrita</taxon>
        <taxon>Aculeata</taxon>
        <taxon>Apoidea</taxon>
        <taxon>Anthophila</taxon>
        <taxon>Halictidae</taxon>
        <taxon>Rophitinae</taxon>
        <taxon>Dufourea</taxon>
    </lineage>
</organism>